<name>A0A2I0IKH7_PUNGR</name>
<dbReference type="AlphaFoldDB" id="A0A2I0IKH7"/>
<protein>
    <submittedName>
        <fullName evidence="2">Uncharacterized protein</fullName>
    </submittedName>
</protein>
<evidence type="ECO:0000313" key="3">
    <source>
        <dbReference type="Proteomes" id="UP000233551"/>
    </source>
</evidence>
<accession>A0A2I0IKH7</accession>
<gene>
    <name evidence="2" type="ORF">CRG98_035098</name>
</gene>
<evidence type="ECO:0000256" key="1">
    <source>
        <dbReference type="SAM" id="MobiDB-lite"/>
    </source>
</evidence>
<comment type="caution">
    <text evidence="2">The sequence shown here is derived from an EMBL/GenBank/DDBJ whole genome shotgun (WGS) entry which is preliminary data.</text>
</comment>
<evidence type="ECO:0000313" key="2">
    <source>
        <dbReference type="EMBL" id="PKI44511.1"/>
    </source>
</evidence>
<dbReference type="EMBL" id="PGOL01002876">
    <property type="protein sequence ID" value="PKI44511.1"/>
    <property type="molecule type" value="Genomic_DNA"/>
</dbReference>
<reference evidence="2 3" key="1">
    <citation type="submission" date="2017-11" db="EMBL/GenBank/DDBJ databases">
        <title>De-novo sequencing of pomegranate (Punica granatum L.) genome.</title>
        <authorList>
            <person name="Akparov Z."/>
            <person name="Amiraslanov A."/>
            <person name="Hajiyeva S."/>
            <person name="Abbasov M."/>
            <person name="Kaur K."/>
            <person name="Hamwieh A."/>
            <person name="Solovyev V."/>
            <person name="Salamov A."/>
            <person name="Braich B."/>
            <person name="Kosarev P."/>
            <person name="Mahmoud A."/>
            <person name="Hajiyev E."/>
            <person name="Babayeva S."/>
            <person name="Izzatullayeva V."/>
            <person name="Mammadov A."/>
            <person name="Mammadov A."/>
            <person name="Sharifova S."/>
            <person name="Ojaghi J."/>
            <person name="Eynullazada K."/>
            <person name="Bayramov B."/>
            <person name="Abdulazimova A."/>
            <person name="Shahmuradov I."/>
        </authorList>
    </citation>
    <scope>NUCLEOTIDE SEQUENCE [LARGE SCALE GENOMIC DNA]</scope>
    <source>
        <strain evidence="3">cv. AG2017</strain>
        <tissue evidence="2">Leaf</tissue>
    </source>
</reference>
<proteinExistence type="predicted"/>
<sequence>MWGGGGQDRGPTNRIQENSQFGNYSDSDGRSLNLEHQTPNWSCQHPLWSPTIPIEGMMAGIDTPPVGIERNQIWGFSLFRWVASIQATTPRMRSPVITEGASNSN</sequence>
<keyword evidence="3" id="KW-1185">Reference proteome</keyword>
<feature type="compositionally biased region" description="Polar residues" evidence="1">
    <location>
        <begin position="13"/>
        <end position="26"/>
    </location>
</feature>
<feature type="region of interest" description="Disordered" evidence="1">
    <location>
        <begin position="1"/>
        <end position="46"/>
    </location>
</feature>
<dbReference type="Proteomes" id="UP000233551">
    <property type="component" value="Unassembled WGS sequence"/>
</dbReference>
<feature type="compositionally biased region" description="Polar residues" evidence="1">
    <location>
        <begin position="34"/>
        <end position="43"/>
    </location>
</feature>
<organism evidence="2 3">
    <name type="scientific">Punica granatum</name>
    <name type="common">Pomegranate</name>
    <dbReference type="NCBI Taxonomy" id="22663"/>
    <lineage>
        <taxon>Eukaryota</taxon>
        <taxon>Viridiplantae</taxon>
        <taxon>Streptophyta</taxon>
        <taxon>Embryophyta</taxon>
        <taxon>Tracheophyta</taxon>
        <taxon>Spermatophyta</taxon>
        <taxon>Magnoliopsida</taxon>
        <taxon>eudicotyledons</taxon>
        <taxon>Gunneridae</taxon>
        <taxon>Pentapetalae</taxon>
        <taxon>rosids</taxon>
        <taxon>malvids</taxon>
        <taxon>Myrtales</taxon>
        <taxon>Lythraceae</taxon>
        <taxon>Punica</taxon>
    </lineage>
</organism>